<feature type="compositionally biased region" description="Basic and acidic residues" evidence="1">
    <location>
        <begin position="2344"/>
        <end position="2356"/>
    </location>
</feature>
<feature type="region of interest" description="Disordered" evidence="1">
    <location>
        <begin position="1"/>
        <end position="32"/>
    </location>
</feature>
<sequence length="2356" mass="254288">MVPDPFAPGPLHGGEGGRRELAPGAHSARLRPLSHTRSLTPVAIRADPMRTAMIETPGVGPSSNAWGVTLTEPVIVNLQNKLVAFAREKDAACDTIYFQVLDPGEAAENDEVPQWNGWYRYGFSRRASEVIHGQRQPNAALREIRLAGMDLLTLASESVEASPADATFQVVVIDRYILIFRPSTSGTLYVDQLMLSATKVEGVDHKEESRYALSPAWEVRFQRSGVRDVPAGDTDTRGALDPAGAPFLTPTLELIGVQGAEHGHFAVARVPTEDDELFSWYVAVTGAEGVQLFFFEESDGLDVDLGQKPFVLPLLQPALAGTDVTLSPQQLSPTLAFWAEQEPVVGDEGSPVEVQRAGRLMLAFAASAPGLDPCMVVYDFGLTTEGRIAALAADDQQVVLIDGSYDAASHTFTPDNDSPAFPTPEALPSTVSVVDGLMVSKVALGQVKAQRDPLLWVGEDGLLHLYHAGPNPDPQQVLDTWGALNPDLPQAMVAQFDTRTSRTLIALDWDHPTATEQPAGAVYMVSRISGPLMEGAQISVEDVAGHPDLCDLRITYPTELGWSNERWQGVPREVSAFRAALNGRATDDAADPAALSGARVFYDYNGDQPLVRVPLLRLNGMGWGGEVNDPRLNPVASFVSTRSELALQTITVEEQGDSLQRRRATLHLGSQSAPITLVWPDLPEHAGAYQDIFSGAADSGVYDYAPGAGTTAIFALETDASALPASVLFVPGPEAGDLSEMTIAVARAQAGSERLDVTFTLGETVTRVEGLPAEVHAFVEALGQNADFAALKLVINSQSTGGRVRPTSAPRPRLDLRGCAALFDLLMPELNAASVTLQTGDHAAVSQGHIFEGDFALTEMIGFYADGPTPDDGAPAFVKNTAAALKRHTTRGMLGLAEASDPAHGGRWLRKTPNIALAFESADAMSVPVHTGQDPLPRAAALAPQHAWTLEGWIKPEGSAMRRLVTFHQDLDLPAGAPEADYRVNLAGADVLNFASYDKQPDTQDSSFFMSGTSENADFTPTSDFTWEFWVKPDAQPAPAGSGSHPPLGGVVQIQHPNVGELLAIGLDAGRHLVVRSQNSDFELNPDVRTPTPLPMGSDGADSWNHVAVVGRRNPTSGTWRLTLVVDGILMVESPELEFMETTGSYMILGRNDDQGASVFGELFDVRYWGRARSISEIRAEWFRSLTGNEADLLGAWPLAALETGGAHGSSEYVRNIARKTGDFWDCELTESSEQAVDMVPDNAKLSLIAGVAGLPAQEAPGVVISGRWNHVALTLQKGGALELNPPARFDLERYDWAECTDVEFEPGLAFAIDTWVVMPEAITENATILSQWASELSPQDQSYKLEVDTEGNLVFTVVVTQTMSGERHKVSITSAGVNMLDGKTHHIAARYRSVDASQDDDLKGVAELELYVDGVNGGSAPIQVGRNTKTLDDVTSVPVQGSTRSVTLGRAYVPPTDRDFTEGQNFFRGTVGRLRFWSAWEDTRQIFSEQYPRDNMPTRPRALTAEWNFHEQEGRVAADTISGSDFTLNTSAPWAAMRATSEVKFVVNGSNVGLLLKPDASPANTETPQFALGRPVDQSEQGFKGAFGRLSLWSRVMTPTELASRRFSPLVGDEDGLLAGWDFAQRQGLDITGGGNNADPIPGAARFSEKAVPISNEGGAIRNVYGETVTFYHRSATGRFGVGAYAMSEQTETGPRSALHRSLLLDANSAPLEPLYLGELQLTYIGQVQTDPTLIGYIEGAPPVPSENLTRPYYLSPGGGPFMKYLDTTKVTLSRAEAESMSFESSIQTAFSGNVSGAFGPYWSFEISKVTPFMMVNDGINGEHSLMFKADVAINWGDDKGQSLGAQWSLTSEDTQGVTGDWEPFEPNPENYLNPEVGRRFEVSNVGYALVESLTADMYAMTYRPTGAAVGTVVLPNPAIPPDQNILIFPIRDGYTHAGSLDGRIGLVDDPRRGGDPPGRASYFKPVQAYALASRIEERAQQARAKMQEFDAIDRGHGFNADLSPIESELPVDFDGETSDVRSLALPAQGIVNRYVWSADGGFHAESQSYSATSTRTYSGFNSISASGGVSVALQAPSVKGGFDLMFGVSHRVSVNSAHTLSQGMSLNVSVDGEGYLRAWDPGGTPDYGSSPGAYREGTAPGKVHMYRFMSYYLPPERKNATDFQSIVDSEWLQLSNDPTARAMREINLNNPVWRVLHRVTYVHREPPKTASRPVTSAVDTARLPHNLEGNEDLLMLIQDQLGQNDAPTPIDVGQAVGAVINPPRVEGSYPTSVLEGIVPWWRSFLDQARPDADGKIPNKAAARQLDTLMRRVVDYCLNGYASGALPLPPQAPELNEALPKSRTPEAVREVEGAM</sequence>
<dbReference type="SUPFAM" id="SSF49899">
    <property type="entry name" value="Concanavalin A-like lectins/glucanases"/>
    <property type="match status" value="3"/>
</dbReference>
<dbReference type="EMBL" id="VOSL01000059">
    <property type="protein sequence ID" value="TXD33817.1"/>
    <property type="molecule type" value="Genomic_DNA"/>
</dbReference>
<reference evidence="2 3" key="1">
    <citation type="submission" date="2019-08" db="EMBL/GenBank/DDBJ databases">
        <title>Bradymonadales sp. TMQ2.</title>
        <authorList>
            <person name="Liang Q."/>
        </authorList>
    </citation>
    <scope>NUCLEOTIDE SEQUENCE [LARGE SCALE GENOMIC DNA]</scope>
    <source>
        <strain evidence="2 3">TMQ2</strain>
    </source>
</reference>
<dbReference type="Pfam" id="PF13385">
    <property type="entry name" value="Laminin_G_3"/>
    <property type="match status" value="1"/>
</dbReference>
<accession>A0A5C6WWP8</accession>
<name>A0A5C6WWP8_9DELT</name>
<evidence type="ECO:0000313" key="2">
    <source>
        <dbReference type="EMBL" id="TXD33817.1"/>
    </source>
</evidence>
<protein>
    <submittedName>
        <fullName evidence="2">LamG domain-containing protein</fullName>
    </submittedName>
</protein>
<proteinExistence type="predicted"/>
<evidence type="ECO:0000313" key="3">
    <source>
        <dbReference type="Proteomes" id="UP000321046"/>
    </source>
</evidence>
<dbReference type="InterPro" id="IPR013320">
    <property type="entry name" value="ConA-like_dom_sf"/>
</dbReference>
<dbReference type="Proteomes" id="UP000321046">
    <property type="component" value="Unassembled WGS sequence"/>
</dbReference>
<gene>
    <name evidence="2" type="ORF">FRC96_15215</name>
</gene>
<comment type="caution">
    <text evidence="2">The sequence shown here is derived from an EMBL/GenBank/DDBJ whole genome shotgun (WGS) entry which is preliminary data.</text>
</comment>
<evidence type="ECO:0000256" key="1">
    <source>
        <dbReference type="SAM" id="MobiDB-lite"/>
    </source>
</evidence>
<feature type="region of interest" description="Disordered" evidence="1">
    <location>
        <begin position="2333"/>
        <end position="2356"/>
    </location>
</feature>
<dbReference type="Gene3D" id="2.60.120.200">
    <property type="match status" value="3"/>
</dbReference>
<dbReference type="OrthoDB" id="9773411at2"/>
<organism evidence="2 3">
    <name type="scientific">Lujinxingia vulgaris</name>
    <dbReference type="NCBI Taxonomy" id="2600176"/>
    <lineage>
        <taxon>Bacteria</taxon>
        <taxon>Deltaproteobacteria</taxon>
        <taxon>Bradymonadales</taxon>
        <taxon>Lujinxingiaceae</taxon>
        <taxon>Lujinxingia</taxon>
    </lineage>
</organism>